<comment type="caution">
    <text evidence="2">The sequence shown here is derived from an EMBL/GenBank/DDBJ whole genome shotgun (WGS) entry which is preliminary data.</text>
</comment>
<accession>A0A9X6NAV5</accession>
<sequence length="200" mass="22283">MNSMDLHDALHLSKQDNQPPSYMPRWLATIGLLPTSDIFATDKKGRRKKVTFYTLLHLIYWTACFLFIAMNVCSSVYIIIRAIAVPATDNPLLAALLEGSLAFELHRGAIFCLFVLTNCKSGIESIIRQTEGLIVIFSLTATNVRTIRRFTATFVALTVLGITVLSSLQSARWILRTFVKIEPFFVAPSVVMAPLFALSV</sequence>
<organism evidence="2 3">
    <name type="scientific">Hypsibius exemplaris</name>
    <name type="common">Freshwater tardigrade</name>
    <dbReference type="NCBI Taxonomy" id="2072580"/>
    <lineage>
        <taxon>Eukaryota</taxon>
        <taxon>Metazoa</taxon>
        <taxon>Ecdysozoa</taxon>
        <taxon>Tardigrada</taxon>
        <taxon>Eutardigrada</taxon>
        <taxon>Parachela</taxon>
        <taxon>Hypsibioidea</taxon>
        <taxon>Hypsibiidae</taxon>
        <taxon>Hypsibius</taxon>
    </lineage>
</organism>
<protein>
    <submittedName>
        <fullName evidence="2">Uncharacterized protein</fullName>
    </submittedName>
</protein>
<dbReference type="AlphaFoldDB" id="A0A9X6NAV5"/>
<keyword evidence="1" id="KW-0812">Transmembrane</keyword>
<feature type="transmembrane region" description="Helical" evidence="1">
    <location>
        <begin position="154"/>
        <end position="175"/>
    </location>
</feature>
<gene>
    <name evidence="2" type="ORF">BV898_15413</name>
</gene>
<feature type="transmembrane region" description="Helical" evidence="1">
    <location>
        <begin position="52"/>
        <end position="80"/>
    </location>
</feature>
<proteinExistence type="predicted"/>
<dbReference type="Proteomes" id="UP000192578">
    <property type="component" value="Unassembled WGS sequence"/>
</dbReference>
<keyword evidence="1" id="KW-1133">Transmembrane helix</keyword>
<name>A0A9X6NAV5_HYPEX</name>
<keyword evidence="1" id="KW-0472">Membrane</keyword>
<keyword evidence="3" id="KW-1185">Reference proteome</keyword>
<evidence type="ECO:0000313" key="2">
    <source>
        <dbReference type="EMBL" id="OWA50912.1"/>
    </source>
</evidence>
<evidence type="ECO:0000256" key="1">
    <source>
        <dbReference type="SAM" id="Phobius"/>
    </source>
</evidence>
<reference evidence="3" key="1">
    <citation type="submission" date="2017-01" db="EMBL/GenBank/DDBJ databases">
        <title>Comparative genomics of anhydrobiosis in the tardigrade Hypsibius dujardini.</title>
        <authorList>
            <person name="Yoshida Y."/>
            <person name="Koutsovoulos G."/>
            <person name="Laetsch D."/>
            <person name="Stevens L."/>
            <person name="Kumar S."/>
            <person name="Horikawa D."/>
            <person name="Ishino K."/>
            <person name="Komine S."/>
            <person name="Tomita M."/>
            <person name="Blaxter M."/>
            <person name="Arakawa K."/>
        </authorList>
    </citation>
    <scope>NUCLEOTIDE SEQUENCE [LARGE SCALE GENOMIC DNA]</scope>
    <source>
        <strain evidence="3">Z151</strain>
    </source>
</reference>
<evidence type="ECO:0000313" key="3">
    <source>
        <dbReference type="Proteomes" id="UP000192578"/>
    </source>
</evidence>
<dbReference type="EMBL" id="MTYJ01000207">
    <property type="protein sequence ID" value="OWA50912.1"/>
    <property type="molecule type" value="Genomic_DNA"/>
</dbReference>